<name>I5AWU3_EUBC6</name>
<proteinExistence type="predicted"/>
<feature type="region of interest" description="Disordered" evidence="1">
    <location>
        <begin position="1"/>
        <end position="33"/>
    </location>
</feature>
<keyword evidence="3" id="KW-1185">Reference proteome</keyword>
<dbReference type="STRING" id="633697.EubceDRAFT1_2548"/>
<dbReference type="Proteomes" id="UP000005753">
    <property type="component" value="Chromosome"/>
</dbReference>
<gene>
    <name evidence="2" type="ORF">EubceDRAFT1_2548</name>
</gene>
<dbReference type="AlphaFoldDB" id="I5AWU3"/>
<evidence type="ECO:0000256" key="1">
    <source>
        <dbReference type="SAM" id="MobiDB-lite"/>
    </source>
</evidence>
<dbReference type="HOGENOM" id="CLU_088178_0_0_9"/>
<dbReference type="OrthoDB" id="1440524at2"/>
<sequence length="250" mass="27483">MGTSSIFGGKKDKNSLLPKDYNPGDDNKDKSWKGLKTETSRYVSSNGHYSDARRIVRDYVRASGGATALAGSSSSGIRAAGNIGSFFYGVAQNGVADTLRKIGIDYQGQSVNEVFSRLVDAFSENSNTKDDGVARRAVQEALVGVYDYVEKNDMDISCLDKMPVELMNSALKNFMTEYIWATVLKDLESRIEDKMVDVASAKQREEEIKGVIESVVAIEFGEGKNIINKNVRNAVKELTKQCYEVLEGTI</sequence>
<evidence type="ECO:0000313" key="3">
    <source>
        <dbReference type="Proteomes" id="UP000005753"/>
    </source>
</evidence>
<dbReference type="EMBL" id="CM001487">
    <property type="protein sequence ID" value="EIM58266.1"/>
    <property type="molecule type" value="Genomic_DNA"/>
</dbReference>
<dbReference type="eggNOG" id="ENOG502ZA36">
    <property type="taxonomic scope" value="Bacteria"/>
</dbReference>
<accession>I5AWU3</accession>
<organism evidence="2 3">
    <name type="scientific">Eubacterium cellulosolvens (strain ATCC 43171 / JCM 9499 / 6)</name>
    <name type="common">Cillobacterium cellulosolvens</name>
    <dbReference type="NCBI Taxonomy" id="633697"/>
    <lineage>
        <taxon>Bacteria</taxon>
        <taxon>Bacillati</taxon>
        <taxon>Bacillota</taxon>
        <taxon>Clostridia</taxon>
        <taxon>Eubacteriales</taxon>
        <taxon>Eubacteriaceae</taxon>
        <taxon>Eubacterium</taxon>
    </lineage>
</organism>
<reference evidence="2 3" key="1">
    <citation type="submission" date="2010-08" db="EMBL/GenBank/DDBJ databases">
        <authorList>
            <consortium name="US DOE Joint Genome Institute (JGI-PGF)"/>
            <person name="Lucas S."/>
            <person name="Copeland A."/>
            <person name="Lapidus A."/>
            <person name="Cheng J.-F."/>
            <person name="Bruce D."/>
            <person name="Goodwin L."/>
            <person name="Pitluck S."/>
            <person name="Land M.L."/>
            <person name="Hauser L."/>
            <person name="Chang Y.-J."/>
            <person name="Anderson I.J."/>
            <person name="Johnson E."/>
            <person name="Mulhopadhyay B."/>
            <person name="Kyrpides N."/>
            <person name="Woyke T.J."/>
        </authorList>
    </citation>
    <scope>NUCLEOTIDE SEQUENCE [LARGE SCALE GENOMIC DNA]</scope>
    <source>
        <strain evidence="2 3">6</strain>
    </source>
</reference>
<evidence type="ECO:0000313" key="2">
    <source>
        <dbReference type="EMBL" id="EIM58266.1"/>
    </source>
</evidence>
<reference evidence="2 3" key="2">
    <citation type="submission" date="2012-02" db="EMBL/GenBank/DDBJ databases">
        <title>Improved High-Quality Draft sequence of Eubacterium cellulosolvens 6.</title>
        <authorList>
            <consortium name="US DOE Joint Genome Institute"/>
            <person name="Lucas S."/>
            <person name="Han J."/>
            <person name="Lapidus A."/>
            <person name="Cheng J.-F."/>
            <person name="Goodwin L."/>
            <person name="Pitluck S."/>
            <person name="Peters L."/>
            <person name="Mikhailova N."/>
            <person name="Gu W."/>
            <person name="Detter J.C."/>
            <person name="Han C."/>
            <person name="Tapia R."/>
            <person name="Land M."/>
            <person name="Hauser L."/>
            <person name="Kyrpides N."/>
            <person name="Ivanova N."/>
            <person name="Pagani I."/>
            <person name="Johnson E."/>
            <person name="Mukhopadhyay B."/>
            <person name="Anderson I."/>
            <person name="Woyke T."/>
        </authorList>
    </citation>
    <scope>NUCLEOTIDE SEQUENCE [LARGE SCALE GENOMIC DNA]</scope>
    <source>
        <strain evidence="2 3">6</strain>
    </source>
</reference>
<protein>
    <submittedName>
        <fullName evidence="2">Uncharacterized protein</fullName>
    </submittedName>
</protein>